<dbReference type="InterPro" id="IPR000835">
    <property type="entry name" value="HTH_MarR-typ"/>
</dbReference>
<protein>
    <submittedName>
        <fullName evidence="2">DNA-binding transcriptional regulator, MarR family</fullName>
    </submittedName>
</protein>
<dbReference type="GO" id="GO:0003700">
    <property type="term" value="F:DNA-binding transcription factor activity"/>
    <property type="evidence" value="ECO:0007669"/>
    <property type="project" value="InterPro"/>
</dbReference>
<dbReference type="STRING" id="561061.SAMN05660862_1201"/>
<dbReference type="SUPFAM" id="SSF46785">
    <property type="entry name" value="Winged helix' DNA-binding domain"/>
    <property type="match status" value="1"/>
</dbReference>
<dbReference type="GO" id="GO:0006950">
    <property type="term" value="P:response to stress"/>
    <property type="evidence" value="ECO:0007669"/>
    <property type="project" value="TreeGrafter"/>
</dbReference>
<reference evidence="2 3" key="1">
    <citation type="submission" date="2017-04" db="EMBL/GenBank/DDBJ databases">
        <authorList>
            <person name="Afonso C.L."/>
            <person name="Miller P.J."/>
            <person name="Scott M.A."/>
            <person name="Spackman E."/>
            <person name="Goraichik I."/>
            <person name="Dimitrov K.M."/>
            <person name="Suarez D.L."/>
            <person name="Swayne D.E."/>
        </authorList>
    </citation>
    <scope>NUCLEOTIDE SEQUENCE [LARGE SCALE GENOMIC DNA]</scope>
    <source>
        <strain evidence="2 3">DSM 22418</strain>
    </source>
</reference>
<dbReference type="Pfam" id="PF12802">
    <property type="entry name" value="MarR_2"/>
    <property type="match status" value="1"/>
</dbReference>
<dbReference type="PANTHER" id="PTHR33164">
    <property type="entry name" value="TRANSCRIPTIONAL REGULATOR, MARR FAMILY"/>
    <property type="match status" value="1"/>
</dbReference>
<dbReference type="InterPro" id="IPR039422">
    <property type="entry name" value="MarR/SlyA-like"/>
</dbReference>
<proteinExistence type="predicted"/>
<dbReference type="Gene3D" id="1.10.10.10">
    <property type="entry name" value="Winged helix-like DNA-binding domain superfamily/Winged helix DNA-binding domain"/>
    <property type="match status" value="1"/>
</dbReference>
<dbReference type="Proteomes" id="UP000192980">
    <property type="component" value="Unassembled WGS sequence"/>
</dbReference>
<dbReference type="SMART" id="SM00347">
    <property type="entry name" value="HTH_MARR"/>
    <property type="match status" value="1"/>
</dbReference>
<keyword evidence="2" id="KW-0238">DNA-binding</keyword>
<dbReference type="AlphaFoldDB" id="A0A1X7IY72"/>
<feature type="domain" description="HTH marR-type" evidence="1">
    <location>
        <begin position="17"/>
        <end position="151"/>
    </location>
</feature>
<dbReference type="InterPro" id="IPR036388">
    <property type="entry name" value="WH-like_DNA-bd_sf"/>
</dbReference>
<name>A0A1X7IY72_9SPHI</name>
<dbReference type="InterPro" id="IPR036390">
    <property type="entry name" value="WH_DNA-bd_sf"/>
</dbReference>
<organism evidence="2 3">
    <name type="scientific">Sphingobacterium psychroaquaticum</name>
    <dbReference type="NCBI Taxonomy" id="561061"/>
    <lineage>
        <taxon>Bacteria</taxon>
        <taxon>Pseudomonadati</taxon>
        <taxon>Bacteroidota</taxon>
        <taxon>Sphingobacteriia</taxon>
        <taxon>Sphingobacteriales</taxon>
        <taxon>Sphingobacteriaceae</taxon>
        <taxon>Sphingobacterium</taxon>
    </lineage>
</organism>
<evidence type="ECO:0000259" key="1">
    <source>
        <dbReference type="PROSITE" id="PS50995"/>
    </source>
</evidence>
<accession>A0A1X7IY72</accession>
<sequence>MIDKSDFLEENDGHEIEAKIIASLERISQSFRVLLWKESVEFGLSPIQIQVLIFLLNHSEERRKVSLLAQEFDLSKATISDTIKILAQKELITKEYGGSDTRSYTIDLSKKGRDIALQTSSFTREIRKPIDKLGAHDKEQLLLNLLDIIAHLNQAGIISIQRMCSTCSYYSTTEDQIPHFCKLLNKPLHVGDLKIDCSDYQQVTL</sequence>
<keyword evidence="3" id="KW-1185">Reference proteome</keyword>
<dbReference type="EMBL" id="FXAU01000002">
    <property type="protein sequence ID" value="SMG20126.1"/>
    <property type="molecule type" value="Genomic_DNA"/>
</dbReference>
<dbReference type="PROSITE" id="PS50995">
    <property type="entry name" value="HTH_MARR_2"/>
    <property type="match status" value="1"/>
</dbReference>
<gene>
    <name evidence="2" type="ORF">SAMN05660862_1201</name>
</gene>
<dbReference type="OrthoDB" id="9786071at2"/>
<dbReference type="GO" id="GO:0003677">
    <property type="term" value="F:DNA binding"/>
    <property type="evidence" value="ECO:0007669"/>
    <property type="project" value="UniProtKB-KW"/>
</dbReference>
<dbReference type="RefSeq" id="WP_085472488.1">
    <property type="nucleotide sequence ID" value="NZ_FXAU01000002.1"/>
</dbReference>
<dbReference type="PANTHER" id="PTHR33164:SF43">
    <property type="entry name" value="HTH-TYPE TRANSCRIPTIONAL REPRESSOR YETL"/>
    <property type="match status" value="1"/>
</dbReference>
<evidence type="ECO:0000313" key="3">
    <source>
        <dbReference type="Proteomes" id="UP000192980"/>
    </source>
</evidence>
<evidence type="ECO:0000313" key="2">
    <source>
        <dbReference type="EMBL" id="SMG20126.1"/>
    </source>
</evidence>